<keyword evidence="2" id="KW-1185">Reference proteome</keyword>
<name>A0A8H6X723_9AGAR</name>
<protein>
    <submittedName>
        <fullName evidence="1">Uncharacterized protein</fullName>
    </submittedName>
</protein>
<comment type="caution">
    <text evidence="1">The sequence shown here is derived from an EMBL/GenBank/DDBJ whole genome shotgun (WGS) entry which is preliminary data.</text>
</comment>
<dbReference type="Proteomes" id="UP000623467">
    <property type="component" value="Unassembled WGS sequence"/>
</dbReference>
<sequence>MVQMVDQYGINPYIVVGSPFLFKGLVNATSVTPAWRNALWQIGGYSTWQFNATVPEIHIQFQIASNTIQLLRNITPSSGFLRFGDVYEPRRVLQLSRLARYREEVRSEFFARVLAMCRMELGGSARSAV</sequence>
<dbReference type="AlphaFoldDB" id="A0A8H6X723"/>
<evidence type="ECO:0000313" key="2">
    <source>
        <dbReference type="Proteomes" id="UP000623467"/>
    </source>
</evidence>
<gene>
    <name evidence="1" type="ORF">MSAN_02336000</name>
</gene>
<dbReference type="OrthoDB" id="9983560at2759"/>
<reference evidence="1" key="1">
    <citation type="submission" date="2020-05" db="EMBL/GenBank/DDBJ databases">
        <title>Mycena genomes resolve the evolution of fungal bioluminescence.</title>
        <authorList>
            <person name="Tsai I.J."/>
        </authorList>
    </citation>
    <scope>NUCLEOTIDE SEQUENCE</scope>
    <source>
        <strain evidence="1">160909Yilan</strain>
    </source>
</reference>
<evidence type="ECO:0000313" key="1">
    <source>
        <dbReference type="EMBL" id="KAF7335255.1"/>
    </source>
</evidence>
<organism evidence="1 2">
    <name type="scientific">Mycena sanguinolenta</name>
    <dbReference type="NCBI Taxonomy" id="230812"/>
    <lineage>
        <taxon>Eukaryota</taxon>
        <taxon>Fungi</taxon>
        <taxon>Dikarya</taxon>
        <taxon>Basidiomycota</taxon>
        <taxon>Agaricomycotina</taxon>
        <taxon>Agaricomycetes</taxon>
        <taxon>Agaricomycetidae</taxon>
        <taxon>Agaricales</taxon>
        <taxon>Marasmiineae</taxon>
        <taxon>Mycenaceae</taxon>
        <taxon>Mycena</taxon>
    </lineage>
</organism>
<proteinExistence type="predicted"/>
<accession>A0A8H6X723</accession>
<dbReference type="EMBL" id="JACAZH010000041">
    <property type="protein sequence ID" value="KAF7335255.1"/>
    <property type="molecule type" value="Genomic_DNA"/>
</dbReference>